<reference evidence="7 8" key="1">
    <citation type="submission" date="2018-08" db="EMBL/GenBank/DDBJ databases">
        <title>A genome reference for cultivated species of the human gut microbiota.</title>
        <authorList>
            <person name="Zou Y."/>
            <person name="Xue W."/>
            <person name="Luo G."/>
        </authorList>
    </citation>
    <scope>NUCLEOTIDE SEQUENCE [LARGE SCALE GENOMIC DNA]</scope>
    <source>
        <strain evidence="7 8">AM31-10</strain>
    </source>
</reference>
<dbReference type="AlphaFoldDB" id="A0A414FWC3"/>
<dbReference type="Pfam" id="PF02776">
    <property type="entry name" value="TPP_enzyme_N"/>
    <property type="match status" value="1"/>
</dbReference>
<feature type="domain" description="Thiamine pyrophosphate enzyme N-terminal TPP-binding" evidence="6">
    <location>
        <begin position="12"/>
        <end position="121"/>
    </location>
</feature>
<evidence type="ECO:0000256" key="1">
    <source>
        <dbReference type="ARBA" id="ARBA00022679"/>
    </source>
</evidence>
<gene>
    <name evidence="7" type="ORF">DW789_06430</name>
</gene>
<evidence type="ECO:0000259" key="6">
    <source>
        <dbReference type="Pfam" id="PF02776"/>
    </source>
</evidence>
<evidence type="ECO:0000256" key="4">
    <source>
        <dbReference type="ARBA" id="ARBA00023052"/>
    </source>
</evidence>
<keyword evidence="3" id="KW-0460">Magnesium</keyword>
<protein>
    <submittedName>
        <fullName evidence="7">2-succinyl-5-enolpyruvyl-6-hydroxy-3-cyclohexene-1-carboxylate synthase</fullName>
    </submittedName>
</protein>
<accession>A0A414FWC3</accession>
<dbReference type="InterPro" id="IPR004433">
    <property type="entry name" value="MenaQ_synth_MenD"/>
</dbReference>
<dbReference type="RefSeq" id="WP_118164356.1">
    <property type="nucleotide sequence ID" value="NZ_JAQCSP010000018.1"/>
</dbReference>
<dbReference type="Proteomes" id="UP000284361">
    <property type="component" value="Unassembled WGS sequence"/>
</dbReference>
<evidence type="ECO:0000313" key="7">
    <source>
        <dbReference type="EMBL" id="RHD55449.1"/>
    </source>
</evidence>
<evidence type="ECO:0000256" key="3">
    <source>
        <dbReference type="ARBA" id="ARBA00022842"/>
    </source>
</evidence>
<dbReference type="InterPro" id="IPR029061">
    <property type="entry name" value="THDP-binding"/>
</dbReference>
<keyword evidence="1" id="KW-0808">Transferase</keyword>
<name>A0A414FWC3_9BACT</name>
<evidence type="ECO:0000256" key="5">
    <source>
        <dbReference type="ARBA" id="ARBA00023211"/>
    </source>
</evidence>
<evidence type="ECO:0000313" key="8">
    <source>
        <dbReference type="Proteomes" id="UP000284361"/>
    </source>
</evidence>
<dbReference type="PANTHER" id="PTHR42916:SF1">
    <property type="entry name" value="PROTEIN PHYLLO, CHLOROPLASTIC"/>
    <property type="match status" value="1"/>
</dbReference>
<dbReference type="SUPFAM" id="SSF52518">
    <property type="entry name" value="Thiamin diphosphate-binding fold (THDP-binding)"/>
    <property type="match status" value="2"/>
</dbReference>
<sequence length="581" mass="66220">MKQFYTSERNVQILISLLKQYGIKKVVASPGSTNVTFVGSIQQDPFFEIYSSVDERSAAYIACGMAAETKEPVVLSCTGATASRNYFPGLTEAYYRKLPVLAVTSTQEESKIGHLIPQVIDRRQQPLDTIKCSEHLQTIKDDDDEWNVILKANRALLELNHHGMGPVHINLTTRYSRDFTITSLPQVRKICRYAIGDKFPSFPKVKVAIYIGSHLRWNDKEIQALEAFCKKYNAVAFCDTTANYMGKYRVNYNLASCQQINHTNNNPDLLIHIGDMSDQTNMVGNPREVWRISPDGALSDRFKTLKNVFEMSEYDFFTYYVNIPDEVEGDDSYIKSCQIVTERLQSKIPDLPWSHLYVASQLHNQIPANSTIHLGILSPLRSWSYFDFHPTIEVYCNQGGFGIDGNMSSLLGASLIHPNRIYYAVVGDLSFFYDMNLIGNRHVGNNIRILLVNNSLGAEFLLFKQTNTITCINDIESYISAKDHFGHQSSKLVRHYAEDLGFKYLSASNKEEFTQIYPQFTTPEITEKPIIFEVFTDVENENEALKRMWNIEKGKSNIVKNVIKQTFGESNIRTIKNLLNK</sequence>
<dbReference type="PANTHER" id="PTHR42916">
    <property type="entry name" value="2-SUCCINYL-5-ENOLPYRUVYL-6-HYDROXY-3-CYCLOHEXENE-1-CARBOXYLATE SYNTHASE"/>
    <property type="match status" value="1"/>
</dbReference>
<dbReference type="GO" id="GO:0009234">
    <property type="term" value="P:menaquinone biosynthetic process"/>
    <property type="evidence" value="ECO:0007669"/>
    <property type="project" value="InterPro"/>
</dbReference>
<dbReference type="InterPro" id="IPR012001">
    <property type="entry name" value="Thiamin_PyroP_enz_TPP-bd_dom"/>
</dbReference>
<keyword evidence="5" id="KW-0464">Manganese</keyword>
<evidence type="ECO:0000256" key="2">
    <source>
        <dbReference type="ARBA" id="ARBA00022723"/>
    </source>
</evidence>
<proteinExistence type="predicted"/>
<dbReference type="GO" id="GO:0046872">
    <property type="term" value="F:metal ion binding"/>
    <property type="evidence" value="ECO:0007669"/>
    <property type="project" value="UniProtKB-KW"/>
</dbReference>
<dbReference type="GO" id="GO:0070204">
    <property type="term" value="F:2-succinyl-5-enolpyruvyl-6-hydroxy-3-cyclohexene-1-carboxylic-acid synthase activity"/>
    <property type="evidence" value="ECO:0007669"/>
    <property type="project" value="InterPro"/>
</dbReference>
<keyword evidence="4" id="KW-0786">Thiamine pyrophosphate</keyword>
<organism evidence="7 8">
    <name type="scientific">Phocaeicola plebeius</name>
    <dbReference type="NCBI Taxonomy" id="310297"/>
    <lineage>
        <taxon>Bacteria</taxon>
        <taxon>Pseudomonadati</taxon>
        <taxon>Bacteroidota</taxon>
        <taxon>Bacteroidia</taxon>
        <taxon>Bacteroidales</taxon>
        <taxon>Bacteroidaceae</taxon>
        <taxon>Phocaeicola</taxon>
    </lineage>
</organism>
<dbReference type="GO" id="GO:0030976">
    <property type="term" value="F:thiamine pyrophosphate binding"/>
    <property type="evidence" value="ECO:0007669"/>
    <property type="project" value="InterPro"/>
</dbReference>
<dbReference type="PIRSF" id="PIRSF004983">
    <property type="entry name" value="MenD"/>
    <property type="match status" value="1"/>
</dbReference>
<keyword evidence="2" id="KW-0479">Metal-binding</keyword>
<dbReference type="CDD" id="cd07037">
    <property type="entry name" value="TPP_PYR_MenD"/>
    <property type="match status" value="1"/>
</dbReference>
<dbReference type="Gene3D" id="3.40.50.970">
    <property type="match status" value="2"/>
</dbReference>
<dbReference type="Gene3D" id="3.40.50.1220">
    <property type="entry name" value="TPP-binding domain"/>
    <property type="match status" value="1"/>
</dbReference>
<comment type="caution">
    <text evidence="7">The sequence shown here is derived from an EMBL/GenBank/DDBJ whole genome shotgun (WGS) entry which is preliminary data.</text>
</comment>
<dbReference type="EMBL" id="QSJG01000009">
    <property type="protein sequence ID" value="RHD55449.1"/>
    <property type="molecule type" value="Genomic_DNA"/>
</dbReference>